<feature type="region of interest" description="Disordered" evidence="1">
    <location>
        <begin position="44"/>
        <end position="96"/>
    </location>
</feature>
<organism evidence="2 3">
    <name type="scientific">Methylobacterium tardum</name>
    <dbReference type="NCBI Taxonomy" id="374432"/>
    <lineage>
        <taxon>Bacteria</taxon>
        <taxon>Pseudomonadati</taxon>
        <taxon>Pseudomonadota</taxon>
        <taxon>Alphaproteobacteria</taxon>
        <taxon>Hyphomicrobiales</taxon>
        <taxon>Methylobacteriaceae</taxon>
        <taxon>Methylobacterium</taxon>
    </lineage>
</organism>
<dbReference type="AlphaFoldDB" id="A0AA37WPG0"/>
<dbReference type="EMBL" id="BSPL01000008">
    <property type="protein sequence ID" value="GLS68905.1"/>
    <property type="molecule type" value="Genomic_DNA"/>
</dbReference>
<feature type="region of interest" description="Disordered" evidence="1">
    <location>
        <begin position="111"/>
        <end position="134"/>
    </location>
</feature>
<evidence type="ECO:0000256" key="1">
    <source>
        <dbReference type="SAM" id="MobiDB-lite"/>
    </source>
</evidence>
<proteinExistence type="predicted"/>
<comment type="caution">
    <text evidence="2">The sequence shown here is derived from an EMBL/GenBank/DDBJ whole genome shotgun (WGS) entry which is preliminary data.</text>
</comment>
<feature type="compositionally biased region" description="Basic and acidic residues" evidence="1">
    <location>
        <begin position="65"/>
        <end position="80"/>
    </location>
</feature>
<evidence type="ECO:0000313" key="2">
    <source>
        <dbReference type="EMBL" id="GLS68905.1"/>
    </source>
</evidence>
<reference evidence="3" key="1">
    <citation type="journal article" date="2019" name="Int. J. Syst. Evol. Microbiol.">
        <title>The Global Catalogue of Microorganisms (GCM) 10K type strain sequencing project: providing services to taxonomists for standard genome sequencing and annotation.</title>
        <authorList>
            <consortium name="The Broad Institute Genomics Platform"/>
            <consortium name="The Broad Institute Genome Sequencing Center for Infectious Disease"/>
            <person name="Wu L."/>
            <person name="Ma J."/>
        </authorList>
    </citation>
    <scope>NUCLEOTIDE SEQUENCE [LARGE SCALE GENOMIC DNA]</scope>
    <source>
        <strain evidence="3">NBRC 103632</strain>
    </source>
</reference>
<dbReference type="Proteomes" id="UP001157440">
    <property type="component" value="Unassembled WGS sequence"/>
</dbReference>
<name>A0AA37WPG0_9HYPH</name>
<keyword evidence="3" id="KW-1185">Reference proteome</keyword>
<sequence length="158" mass="17144">MVSVRIGLTDSVSQAPRQPGRECVMYSDWRGICPRPDTGPGACAAVAPIPSAHGSDSLDQSSTRDGNRSVRLPEHAERSRSTPSFRGRAAEPGIQNRRRVKGWHNLRVWIPGSPAAPRNDGAEDRAPQPTWRRCPPRAPGTACMARMKAAMRGAITAR</sequence>
<gene>
    <name evidence="2" type="ORF">GCM10007890_09170</name>
</gene>
<accession>A0AA37WPG0</accession>
<evidence type="ECO:0000313" key="3">
    <source>
        <dbReference type="Proteomes" id="UP001157440"/>
    </source>
</evidence>
<protein>
    <submittedName>
        <fullName evidence="2">Uncharacterized protein</fullName>
    </submittedName>
</protein>